<keyword evidence="2" id="KW-1185">Reference proteome</keyword>
<evidence type="ECO:0000313" key="1">
    <source>
        <dbReference type="EnsemblPlants" id="AVESA.00010b.r2.7CG0710970.1.CDS"/>
    </source>
</evidence>
<accession>A0ACD6A2G0</accession>
<dbReference type="EnsemblPlants" id="AVESA.00010b.r2.7CG0710970.1">
    <property type="protein sequence ID" value="AVESA.00010b.r2.7CG0710970.1.CDS"/>
    <property type="gene ID" value="AVESA.00010b.r2.7CG0710970"/>
</dbReference>
<evidence type="ECO:0000313" key="2">
    <source>
        <dbReference type="Proteomes" id="UP001732700"/>
    </source>
</evidence>
<reference evidence="1" key="1">
    <citation type="submission" date="2021-05" db="EMBL/GenBank/DDBJ databases">
        <authorList>
            <person name="Scholz U."/>
            <person name="Mascher M."/>
            <person name="Fiebig A."/>
        </authorList>
    </citation>
    <scope>NUCLEOTIDE SEQUENCE [LARGE SCALE GENOMIC DNA]</scope>
</reference>
<name>A0ACD6A2G0_AVESA</name>
<sequence>MAEQAVNSVILAMTGELTSRVFSGLIQMYGKEEATDKKLQRLEMLLIKIHSVVEASEKRIIKNSRLLWWRDKLKEAASQGDNVLANFQQQAQDAQASSNTNNGSQQQGEAVSSSVSAPTTDVGAASFTKNSLSDMVQGICNVTNMLFCTVDDEMEKLNRTLGREALTGHR</sequence>
<dbReference type="Proteomes" id="UP001732700">
    <property type="component" value="Chromosome 7C"/>
</dbReference>
<proteinExistence type="predicted"/>
<reference evidence="1" key="2">
    <citation type="submission" date="2025-09" db="UniProtKB">
        <authorList>
            <consortium name="EnsemblPlants"/>
        </authorList>
    </citation>
    <scope>IDENTIFICATION</scope>
</reference>
<organism evidence="1 2">
    <name type="scientific">Avena sativa</name>
    <name type="common">Oat</name>
    <dbReference type="NCBI Taxonomy" id="4498"/>
    <lineage>
        <taxon>Eukaryota</taxon>
        <taxon>Viridiplantae</taxon>
        <taxon>Streptophyta</taxon>
        <taxon>Embryophyta</taxon>
        <taxon>Tracheophyta</taxon>
        <taxon>Spermatophyta</taxon>
        <taxon>Magnoliopsida</taxon>
        <taxon>Liliopsida</taxon>
        <taxon>Poales</taxon>
        <taxon>Poaceae</taxon>
        <taxon>BOP clade</taxon>
        <taxon>Pooideae</taxon>
        <taxon>Poodae</taxon>
        <taxon>Poeae</taxon>
        <taxon>Poeae Chloroplast Group 1 (Aveneae type)</taxon>
        <taxon>Aveninae</taxon>
        <taxon>Avena</taxon>
    </lineage>
</organism>
<protein>
    <submittedName>
        <fullName evidence="1">Uncharacterized protein</fullName>
    </submittedName>
</protein>